<sequence length="50" mass="5897">MRYIRKTFRETGEVVRTPVCADRPRILNSLDAIFLESCIERQPDILLTEM</sequence>
<gene>
    <name evidence="1" type="ORF">K503DRAFT_702698</name>
</gene>
<dbReference type="Proteomes" id="UP000092154">
    <property type="component" value="Unassembled WGS sequence"/>
</dbReference>
<dbReference type="AlphaFoldDB" id="A0A1B7MHJ5"/>
<evidence type="ECO:0000313" key="2">
    <source>
        <dbReference type="Proteomes" id="UP000092154"/>
    </source>
</evidence>
<evidence type="ECO:0000313" key="1">
    <source>
        <dbReference type="EMBL" id="OAX32072.1"/>
    </source>
</evidence>
<name>A0A1B7MHJ5_9AGAM</name>
<reference evidence="1 2" key="1">
    <citation type="submission" date="2016-06" db="EMBL/GenBank/DDBJ databases">
        <title>Comparative genomics of the ectomycorrhizal sister species Rhizopogon vinicolor and Rhizopogon vesiculosus (Basidiomycota: Boletales) reveals a divergence of the mating type B locus.</title>
        <authorList>
            <consortium name="DOE Joint Genome Institute"/>
            <person name="Mujic A.B."/>
            <person name="Kuo A."/>
            <person name="Tritt A."/>
            <person name="Lipzen A."/>
            <person name="Chen C."/>
            <person name="Johnson J."/>
            <person name="Sharma A."/>
            <person name="Barry K."/>
            <person name="Grigoriev I.V."/>
            <person name="Spatafora J.W."/>
        </authorList>
    </citation>
    <scope>NUCLEOTIDE SEQUENCE [LARGE SCALE GENOMIC DNA]</scope>
    <source>
        <strain evidence="1 2">AM-OR11-026</strain>
    </source>
</reference>
<organism evidence="1 2">
    <name type="scientific">Rhizopogon vinicolor AM-OR11-026</name>
    <dbReference type="NCBI Taxonomy" id="1314800"/>
    <lineage>
        <taxon>Eukaryota</taxon>
        <taxon>Fungi</taxon>
        <taxon>Dikarya</taxon>
        <taxon>Basidiomycota</taxon>
        <taxon>Agaricomycotina</taxon>
        <taxon>Agaricomycetes</taxon>
        <taxon>Agaricomycetidae</taxon>
        <taxon>Boletales</taxon>
        <taxon>Suillineae</taxon>
        <taxon>Rhizopogonaceae</taxon>
        <taxon>Rhizopogon</taxon>
    </lineage>
</organism>
<keyword evidence="2" id="KW-1185">Reference proteome</keyword>
<accession>A0A1B7MHJ5</accession>
<protein>
    <submittedName>
        <fullName evidence="1">Uncharacterized protein</fullName>
    </submittedName>
</protein>
<proteinExistence type="predicted"/>
<dbReference type="InParanoid" id="A0A1B7MHJ5"/>
<dbReference type="EMBL" id="KV449132">
    <property type="protein sequence ID" value="OAX32072.1"/>
    <property type="molecule type" value="Genomic_DNA"/>
</dbReference>
<dbReference type="OrthoDB" id="3203937at2759"/>